<gene>
    <name evidence="3" type="ORF">SAMN02927903_02870</name>
</gene>
<dbReference type="RefSeq" id="WP_091145636.1">
    <property type="nucleotide sequence ID" value="NZ_FMVF01000016.1"/>
</dbReference>
<dbReference type="Proteomes" id="UP000199354">
    <property type="component" value="Unassembled WGS sequence"/>
</dbReference>
<dbReference type="InterPro" id="IPR029058">
    <property type="entry name" value="AB_hydrolase_fold"/>
</dbReference>
<sequence length="331" mass="37456">MKKLHPIYFSDWRLANGKTHDVALSYQVFGRSLGTAPVVLVNHALTGNSNVSGETGWWNALIGDEKTIDTQRVTVLAFNIPGNGYDDEFDHLIFNYRDFTAKDVAALFWKGLETLHIDTLFAVIGGSLGGGIAWEMAALKPKAIQHLIPVATDWKATDWVIANVLVQDQILNHSSQPIQDARTHAMLLYRTPQSLGLKFKRNKNGDRFDIENWLIHHGVKLQDRFRLASYRLMNHLLRTINIVRAGDAFLDTAARIESSIHLIAVDSDLFFIPSETRQTYEVLSVVKPNVFYHEIKSVHGHDAFLIEYEQLAQILSPIFEPLKVNTHVTTY</sequence>
<dbReference type="GO" id="GO:0009086">
    <property type="term" value="P:methionine biosynthetic process"/>
    <property type="evidence" value="ECO:0007669"/>
    <property type="project" value="TreeGrafter"/>
</dbReference>
<evidence type="ECO:0000313" key="3">
    <source>
        <dbReference type="EMBL" id="SCY91329.1"/>
    </source>
</evidence>
<keyword evidence="1 3" id="KW-0808">Transferase</keyword>
<accession>A0A1G5JUI3</accession>
<organism evidence="3 4">
    <name type="scientific">Flavobacterium caeni</name>
    <dbReference type="NCBI Taxonomy" id="490189"/>
    <lineage>
        <taxon>Bacteria</taxon>
        <taxon>Pseudomonadati</taxon>
        <taxon>Bacteroidota</taxon>
        <taxon>Flavobacteriia</taxon>
        <taxon>Flavobacteriales</taxon>
        <taxon>Flavobacteriaceae</taxon>
        <taxon>Flavobacterium</taxon>
    </lineage>
</organism>
<dbReference type="OrthoDB" id="9800754at2"/>
<dbReference type="SUPFAM" id="SSF53474">
    <property type="entry name" value="alpha/beta-Hydrolases"/>
    <property type="match status" value="1"/>
</dbReference>
<evidence type="ECO:0000259" key="2">
    <source>
        <dbReference type="Pfam" id="PF00561"/>
    </source>
</evidence>
<dbReference type="InterPro" id="IPR000073">
    <property type="entry name" value="AB_hydrolase_1"/>
</dbReference>
<dbReference type="STRING" id="490189.SAMN02927903_02870"/>
<dbReference type="GO" id="GO:0004414">
    <property type="term" value="F:homoserine O-acetyltransferase activity"/>
    <property type="evidence" value="ECO:0007669"/>
    <property type="project" value="TreeGrafter"/>
</dbReference>
<dbReference type="AlphaFoldDB" id="A0A1G5JUI3"/>
<dbReference type="GO" id="GO:0009092">
    <property type="term" value="P:homoserine metabolic process"/>
    <property type="evidence" value="ECO:0007669"/>
    <property type="project" value="TreeGrafter"/>
</dbReference>
<dbReference type="Gene3D" id="3.40.50.1820">
    <property type="entry name" value="alpha/beta hydrolase"/>
    <property type="match status" value="1"/>
</dbReference>
<dbReference type="EMBL" id="FMVF01000016">
    <property type="protein sequence ID" value="SCY91329.1"/>
    <property type="molecule type" value="Genomic_DNA"/>
</dbReference>
<dbReference type="PANTHER" id="PTHR32268">
    <property type="entry name" value="HOMOSERINE O-ACETYLTRANSFERASE"/>
    <property type="match status" value="1"/>
</dbReference>
<name>A0A1G5JUI3_9FLAO</name>
<evidence type="ECO:0000256" key="1">
    <source>
        <dbReference type="ARBA" id="ARBA00022679"/>
    </source>
</evidence>
<dbReference type="PANTHER" id="PTHR32268:SF11">
    <property type="entry name" value="HOMOSERINE O-ACETYLTRANSFERASE"/>
    <property type="match status" value="1"/>
</dbReference>
<feature type="domain" description="AB hydrolase-1" evidence="2">
    <location>
        <begin position="37"/>
        <end position="157"/>
    </location>
</feature>
<keyword evidence="4" id="KW-1185">Reference proteome</keyword>
<proteinExistence type="predicted"/>
<dbReference type="Pfam" id="PF00561">
    <property type="entry name" value="Abhydrolase_1"/>
    <property type="match status" value="1"/>
</dbReference>
<protein>
    <submittedName>
        <fullName evidence="3">Homoserine O-acetyltransferase</fullName>
    </submittedName>
</protein>
<reference evidence="3 4" key="1">
    <citation type="submission" date="2016-10" db="EMBL/GenBank/DDBJ databases">
        <authorList>
            <person name="de Groot N.N."/>
        </authorList>
    </citation>
    <scope>NUCLEOTIDE SEQUENCE [LARGE SCALE GENOMIC DNA]</scope>
    <source>
        <strain evidence="3 4">CGMCC 1.7031</strain>
    </source>
</reference>
<dbReference type="InterPro" id="IPR008220">
    <property type="entry name" value="HAT_MetX-like"/>
</dbReference>
<evidence type="ECO:0000313" key="4">
    <source>
        <dbReference type="Proteomes" id="UP000199354"/>
    </source>
</evidence>